<dbReference type="Proteomes" id="UP000002168">
    <property type="component" value="Chromosome"/>
</dbReference>
<evidence type="ECO:0000313" key="1">
    <source>
        <dbReference type="EMBL" id="ACA87802.1"/>
    </source>
</evidence>
<keyword evidence="2" id="KW-1185">Reference proteome</keyword>
<organism evidence="1 2">
    <name type="scientific">Shewanella woodyi (strain ATCC 51908 / MS32)</name>
    <dbReference type="NCBI Taxonomy" id="392500"/>
    <lineage>
        <taxon>Bacteria</taxon>
        <taxon>Pseudomonadati</taxon>
        <taxon>Pseudomonadota</taxon>
        <taxon>Gammaproteobacteria</taxon>
        <taxon>Alteromonadales</taxon>
        <taxon>Shewanellaceae</taxon>
        <taxon>Shewanella</taxon>
    </lineage>
</organism>
<protein>
    <submittedName>
        <fullName evidence="1">Uncharacterized protein</fullName>
    </submittedName>
</protein>
<dbReference type="RefSeq" id="WP_012326135.1">
    <property type="nucleotide sequence ID" value="NC_010506.1"/>
</dbReference>
<gene>
    <name evidence="1" type="ordered locus">Swoo_3538</name>
</gene>
<accession>B1KRN7</accession>
<sequence>MSWTELLTEPRRVTGVYCGTPSLKDFLIEKVIIETSRVIIHGDFKAPPSPLPKRWAENGYTHASARISASGVVILNMSGGPRTGVDRNNCLVGNSVNLCIEESGDTWSPKEGLVFPYKILSCESSFMTFNFICEHIDVTVEGYGPSAV</sequence>
<reference evidence="1 2" key="1">
    <citation type="submission" date="2008-02" db="EMBL/GenBank/DDBJ databases">
        <title>Complete sequence of Shewanella woodyi ATCC 51908.</title>
        <authorList>
            <consortium name="US DOE Joint Genome Institute"/>
            <person name="Copeland A."/>
            <person name="Lucas S."/>
            <person name="Lapidus A."/>
            <person name="Glavina del Rio T."/>
            <person name="Dalin E."/>
            <person name="Tice H."/>
            <person name="Bruce D."/>
            <person name="Goodwin L."/>
            <person name="Pitluck S."/>
            <person name="Sims D."/>
            <person name="Brettin T."/>
            <person name="Detter J.C."/>
            <person name="Han C."/>
            <person name="Kuske C.R."/>
            <person name="Schmutz J."/>
            <person name="Larimer F."/>
            <person name="Land M."/>
            <person name="Hauser L."/>
            <person name="Kyrpides N."/>
            <person name="Lykidis A."/>
            <person name="Zhao J.-S."/>
            <person name="Richardson P."/>
        </authorList>
    </citation>
    <scope>NUCLEOTIDE SEQUENCE [LARGE SCALE GENOMIC DNA]</scope>
    <source>
        <strain evidence="2">ATCC 51908 / MS32</strain>
    </source>
</reference>
<dbReference type="AlphaFoldDB" id="B1KRN7"/>
<dbReference type="HOGENOM" id="CLU_1757582_0_0_6"/>
<name>B1KRN7_SHEWM</name>
<evidence type="ECO:0000313" key="2">
    <source>
        <dbReference type="Proteomes" id="UP000002168"/>
    </source>
</evidence>
<proteinExistence type="predicted"/>
<dbReference type="EMBL" id="CP000961">
    <property type="protein sequence ID" value="ACA87802.1"/>
    <property type="molecule type" value="Genomic_DNA"/>
</dbReference>
<dbReference type="KEGG" id="swd:Swoo_3538"/>